<dbReference type="GO" id="GO:0030126">
    <property type="term" value="C:COPI vesicle coat"/>
    <property type="evidence" value="ECO:0007669"/>
    <property type="project" value="TreeGrafter"/>
</dbReference>
<name>A0A1X0Q8C1_9MICR</name>
<evidence type="ECO:0000256" key="4">
    <source>
        <dbReference type="SAM" id="MobiDB-lite"/>
    </source>
</evidence>
<dbReference type="PROSITE" id="PS50082">
    <property type="entry name" value="WD_REPEATS_2"/>
    <property type="match status" value="2"/>
</dbReference>
<dbReference type="Gene3D" id="1.25.40.470">
    <property type="match status" value="1"/>
</dbReference>
<dbReference type="GO" id="GO:0006888">
    <property type="term" value="P:endoplasmic reticulum to Golgi vesicle-mediated transport"/>
    <property type="evidence" value="ECO:0007669"/>
    <property type="project" value="TreeGrafter"/>
</dbReference>
<dbReference type="VEuPathDB" id="MicrosporidiaDB:HERIO_2031"/>
<dbReference type="AlphaFoldDB" id="A0A1X0Q8C1"/>
<keyword evidence="6" id="KW-1185">Reference proteome</keyword>
<dbReference type="GO" id="GO:0006886">
    <property type="term" value="P:intracellular protein transport"/>
    <property type="evidence" value="ECO:0007669"/>
    <property type="project" value="TreeGrafter"/>
</dbReference>
<organism evidence="5 6">
    <name type="scientific">Hepatospora eriocheir</name>
    <dbReference type="NCBI Taxonomy" id="1081669"/>
    <lineage>
        <taxon>Eukaryota</taxon>
        <taxon>Fungi</taxon>
        <taxon>Fungi incertae sedis</taxon>
        <taxon>Microsporidia</taxon>
        <taxon>Hepatosporidae</taxon>
        <taxon>Hepatospora</taxon>
    </lineage>
</organism>
<keyword evidence="1 3" id="KW-0853">WD repeat</keyword>
<dbReference type="Gene3D" id="2.130.10.10">
    <property type="entry name" value="YVTN repeat-like/Quinoprotein amine dehydrogenase"/>
    <property type="match status" value="1"/>
</dbReference>
<evidence type="ECO:0000256" key="3">
    <source>
        <dbReference type="PROSITE-ProRule" id="PRU00221"/>
    </source>
</evidence>
<protein>
    <submittedName>
        <fullName evidence="5">COPA</fullName>
    </submittedName>
</protein>
<dbReference type="VEuPathDB" id="MicrosporidiaDB:A0H76_1656"/>
<dbReference type="EMBL" id="LVKB01000144">
    <property type="protein sequence ID" value="ORD95997.1"/>
    <property type="molecule type" value="Genomic_DNA"/>
</dbReference>
<dbReference type="SMART" id="SM00320">
    <property type="entry name" value="WD40"/>
    <property type="match status" value="7"/>
</dbReference>
<feature type="repeat" description="WD" evidence="3">
    <location>
        <begin position="125"/>
        <end position="166"/>
    </location>
</feature>
<sequence>MNLINNKSEIYNSELSSINQKEIKTESEKKNYIHGKLLKETFRLDTTRIKTVAFHPNENKLIIGHHCGKLSLIDYLYNTVHTYNEHSGSIRVVKFHHDGAIFATAGDDKIIRIWDYKTMKVKRKLVGHVDYIRGLDFHPTRPLLASCSDDKFIGLWHYEVGNALAWSIGHFHYIMSIQFIDSSHLATCSLDRTIGVWIINDSFGKKGSNHSFNLQLPLFKMQNIEAHDRSINCLIFKKGKLYSGSDDRCIKEFDYRGTLELNRTIYAHENNVTCIDEHDGIIITGSEDGKIGFTVSNKTKSFPVNTRIWSLSIKNDVLAVGSDDGLILFNLRSSLISDCLTSYYFNENSVFLGNSLIFKVGKKHGVSMISTNIEDNKLKSVIINFDNKFGVYSSTGSLLSIDDGKACYFKNKTLILNKNELLFDNKKIFSVSEIKKQFELRVSKDLIFLFSDKEVLILTIEGLKSRIRSENYIRSIISEDSKVCLLGINSIEIYKLDDDFDPTLIEIVDEMIEIQDAKFGKYKDETILVYLTQKQVKYFYQEVGILCNNPFSMFGIISNVDLDNNELTLVSKQEEKVDDLALGEIRFRMAVLKNQDDIISVIEEEQLPGLYPMEYLIKKNKGSIALPYINEDDKKFELLLSEGKFNDAYEIAENINENEIYKKLYERIVKESTSVENLKIAESCLLKESNDIDLFYFYLCSKQFDKLNLIKDPLINDMVKLVNDDMNIFNIDSNESIKNTKFSNDKTENVDIKESEYYNSKAYFKESDSKDINSVKETISEVSNEIYTDKSINEVSNEINSVKETISEENNEINSEENNKSINEESNEINSESEYEKRLKEGLEELDLYGDKDSETSTI</sequence>
<dbReference type="PROSITE" id="PS50294">
    <property type="entry name" value="WD_REPEATS_REGION"/>
    <property type="match status" value="2"/>
</dbReference>
<feature type="compositionally biased region" description="Basic and acidic residues" evidence="4">
    <location>
        <begin position="834"/>
        <end position="859"/>
    </location>
</feature>
<reference evidence="5 6" key="1">
    <citation type="journal article" date="2017" name="Environ. Microbiol.">
        <title>Decay of the glycolytic pathway and adaptation to intranuclear parasitism within Enterocytozoonidae microsporidia.</title>
        <authorList>
            <person name="Wiredu Boakye D."/>
            <person name="Jaroenlak P."/>
            <person name="Prachumwat A."/>
            <person name="Williams T.A."/>
            <person name="Bateman K.S."/>
            <person name="Itsathitphaisarn O."/>
            <person name="Sritunyalucksana K."/>
            <person name="Paszkiewicz K.H."/>
            <person name="Moore K.A."/>
            <person name="Stentiford G.D."/>
            <person name="Williams B.A."/>
        </authorList>
    </citation>
    <scope>NUCLEOTIDE SEQUENCE [LARGE SCALE GENOMIC DNA]</scope>
    <source>
        <strain evidence="5 6">GB1</strain>
    </source>
</reference>
<dbReference type="OrthoDB" id="10261470at2759"/>
<proteinExistence type="predicted"/>
<dbReference type="InterPro" id="IPR036322">
    <property type="entry name" value="WD40_repeat_dom_sf"/>
</dbReference>
<evidence type="ECO:0000256" key="1">
    <source>
        <dbReference type="ARBA" id="ARBA00022574"/>
    </source>
</evidence>
<gene>
    <name evidence="5" type="primary">COPA</name>
    <name evidence="5" type="ORF">HERIO_2031</name>
</gene>
<comment type="caution">
    <text evidence="5">The sequence shown here is derived from an EMBL/GenBank/DDBJ whole genome shotgun (WGS) entry which is preliminary data.</text>
</comment>
<feature type="repeat" description="WD" evidence="3">
    <location>
        <begin position="83"/>
        <end position="124"/>
    </location>
</feature>
<dbReference type="PANTHER" id="PTHR19876:SF2">
    <property type="entry name" value="COATOMER SUBUNIT BETA"/>
    <property type="match status" value="1"/>
</dbReference>
<dbReference type="PANTHER" id="PTHR19876">
    <property type="entry name" value="COATOMER"/>
    <property type="match status" value="1"/>
</dbReference>
<dbReference type="GO" id="GO:0006890">
    <property type="term" value="P:retrograde vesicle-mediated transport, Golgi to endoplasmic reticulum"/>
    <property type="evidence" value="ECO:0007669"/>
    <property type="project" value="TreeGrafter"/>
</dbReference>
<evidence type="ECO:0000313" key="6">
    <source>
        <dbReference type="Proteomes" id="UP000192356"/>
    </source>
</evidence>
<dbReference type="InterPro" id="IPR050844">
    <property type="entry name" value="Coatomer_complex_subunit"/>
</dbReference>
<dbReference type="GO" id="GO:0006891">
    <property type="term" value="P:intra-Golgi vesicle-mediated transport"/>
    <property type="evidence" value="ECO:0007669"/>
    <property type="project" value="TreeGrafter"/>
</dbReference>
<dbReference type="CDD" id="cd00200">
    <property type="entry name" value="WD40"/>
    <property type="match status" value="1"/>
</dbReference>
<accession>A0A1X0Q8C1</accession>
<dbReference type="InterPro" id="IPR001680">
    <property type="entry name" value="WD40_rpt"/>
</dbReference>
<feature type="region of interest" description="Disordered" evidence="4">
    <location>
        <begin position="807"/>
        <end position="859"/>
    </location>
</feature>
<dbReference type="Proteomes" id="UP000192356">
    <property type="component" value="Unassembled WGS sequence"/>
</dbReference>
<keyword evidence="2" id="KW-0677">Repeat</keyword>
<dbReference type="Pfam" id="PF00400">
    <property type="entry name" value="WD40"/>
    <property type="match status" value="4"/>
</dbReference>
<dbReference type="SUPFAM" id="SSF50978">
    <property type="entry name" value="WD40 repeat-like"/>
    <property type="match status" value="1"/>
</dbReference>
<evidence type="ECO:0000313" key="5">
    <source>
        <dbReference type="EMBL" id="ORD95997.1"/>
    </source>
</evidence>
<dbReference type="InterPro" id="IPR015943">
    <property type="entry name" value="WD40/YVTN_repeat-like_dom_sf"/>
</dbReference>
<evidence type="ECO:0000256" key="2">
    <source>
        <dbReference type="ARBA" id="ARBA00022737"/>
    </source>
</evidence>